<evidence type="ECO:0000313" key="2">
    <source>
        <dbReference type="EMBL" id="KAJ4428417.1"/>
    </source>
</evidence>
<dbReference type="Proteomes" id="UP001148838">
    <property type="component" value="Unassembled WGS sequence"/>
</dbReference>
<name>A0ABQ8S3E9_PERAM</name>
<feature type="compositionally biased region" description="Basic and acidic residues" evidence="1">
    <location>
        <begin position="155"/>
        <end position="208"/>
    </location>
</feature>
<evidence type="ECO:0000256" key="1">
    <source>
        <dbReference type="SAM" id="MobiDB-lite"/>
    </source>
</evidence>
<accession>A0ABQ8S3E9</accession>
<reference evidence="2 3" key="1">
    <citation type="journal article" date="2022" name="Allergy">
        <title>Genome assembly and annotation of Periplaneta americana reveal a comprehensive cockroach allergen profile.</title>
        <authorList>
            <person name="Wang L."/>
            <person name="Xiong Q."/>
            <person name="Saelim N."/>
            <person name="Wang L."/>
            <person name="Nong W."/>
            <person name="Wan A.T."/>
            <person name="Shi M."/>
            <person name="Liu X."/>
            <person name="Cao Q."/>
            <person name="Hui J.H.L."/>
            <person name="Sookrung N."/>
            <person name="Leung T.F."/>
            <person name="Tungtrongchitr A."/>
            <person name="Tsui S.K.W."/>
        </authorList>
    </citation>
    <scope>NUCLEOTIDE SEQUENCE [LARGE SCALE GENOMIC DNA]</scope>
    <source>
        <strain evidence="2">PWHHKU_190912</strain>
    </source>
</reference>
<protein>
    <submittedName>
        <fullName evidence="2">Uncharacterized protein</fullName>
    </submittedName>
</protein>
<keyword evidence="3" id="KW-1185">Reference proteome</keyword>
<organism evidence="2 3">
    <name type="scientific">Periplaneta americana</name>
    <name type="common">American cockroach</name>
    <name type="synonym">Blatta americana</name>
    <dbReference type="NCBI Taxonomy" id="6978"/>
    <lineage>
        <taxon>Eukaryota</taxon>
        <taxon>Metazoa</taxon>
        <taxon>Ecdysozoa</taxon>
        <taxon>Arthropoda</taxon>
        <taxon>Hexapoda</taxon>
        <taxon>Insecta</taxon>
        <taxon>Pterygota</taxon>
        <taxon>Neoptera</taxon>
        <taxon>Polyneoptera</taxon>
        <taxon>Dictyoptera</taxon>
        <taxon>Blattodea</taxon>
        <taxon>Blattoidea</taxon>
        <taxon>Blattidae</taxon>
        <taxon>Blattinae</taxon>
        <taxon>Periplaneta</taxon>
    </lineage>
</organism>
<sequence length="216" mass="25514">MGMACSRVIIRNDTLFQRGRILGWLLLAYIDVTEAMGSKVQHCDRKGQPVCAAPENEHKRELRDIYKDPDIIALIKSRRLRWLGHVLPQYEDSLLRKASDYSPRCTKPLGRPHLRWHSTLGGRQEDAENRDEWRYINSNKDIKYQYKDYDMDNDKDHDKYHDMNHDKVHDKGHNMDHVKDQGENHDNNYDKGLHDEGNKDHDKVNKDHGRNHRING</sequence>
<gene>
    <name evidence="2" type="ORF">ANN_24454</name>
</gene>
<comment type="caution">
    <text evidence="2">The sequence shown here is derived from an EMBL/GenBank/DDBJ whole genome shotgun (WGS) entry which is preliminary data.</text>
</comment>
<dbReference type="EMBL" id="JAJSOF020000037">
    <property type="protein sequence ID" value="KAJ4428417.1"/>
    <property type="molecule type" value="Genomic_DNA"/>
</dbReference>
<evidence type="ECO:0000313" key="3">
    <source>
        <dbReference type="Proteomes" id="UP001148838"/>
    </source>
</evidence>
<proteinExistence type="predicted"/>
<feature type="region of interest" description="Disordered" evidence="1">
    <location>
        <begin position="155"/>
        <end position="216"/>
    </location>
</feature>